<dbReference type="EMBL" id="JACEIK010007362">
    <property type="protein sequence ID" value="MCE3050158.1"/>
    <property type="molecule type" value="Genomic_DNA"/>
</dbReference>
<evidence type="ECO:0000313" key="2">
    <source>
        <dbReference type="Proteomes" id="UP000823775"/>
    </source>
</evidence>
<proteinExistence type="predicted"/>
<protein>
    <submittedName>
        <fullName evidence="1">Uncharacterized protein</fullName>
    </submittedName>
</protein>
<accession>A0ABS8WH85</accession>
<comment type="caution">
    <text evidence="1">The sequence shown here is derived from an EMBL/GenBank/DDBJ whole genome shotgun (WGS) entry which is preliminary data.</text>
</comment>
<keyword evidence="2" id="KW-1185">Reference proteome</keyword>
<dbReference type="Proteomes" id="UP000823775">
    <property type="component" value="Unassembled WGS sequence"/>
</dbReference>
<reference evidence="1 2" key="1">
    <citation type="journal article" date="2021" name="BMC Genomics">
        <title>Datura genome reveals duplications of psychoactive alkaloid biosynthetic genes and high mutation rate following tissue culture.</title>
        <authorList>
            <person name="Rajewski A."/>
            <person name="Carter-House D."/>
            <person name="Stajich J."/>
            <person name="Litt A."/>
        </authorList>
    </citation>
    <scope>NUCLEOTIDE SEQUENCE [LARGE SCALE GENOMIC DNA]</scope>
    <source>
        <strain evidence="1">AR-01</strain>
    </source>
</reference>
<gene>
    <name evidence="1" type="ORF">HAX54_046550</name>
</gene>
<sequence>MSSASLSSLQCSSLLLHYMASTVISLNFTIDVSQQAKGEEVLTCVAPAVSDFQRSPFDLALPPMYLLVLL</sequence>
<name>A0ABS8WH85_DATST</name>
<evidence type="ECO:0000313" key="1">
    <source>
        <dbReference type="EMBL" id="MCE3050158.1"/>
    </source>
</evidence>
<organism evidence="1 2">
    <name type="scientific">Datura stramonium</name>
    <name type="common">Jimsonweed</name>
    <name type="synonym">Common thornapple</name>
    <dbReference type="NCBI Taxonomy" id="4076"/>
    <lineage>
        <taxon>Eukaryota</taxon>
        <taxon>Viridiplantae</taxon>
        <taxon>Streptophyta</taxon>
        <taxon>Embryophyta</taxon>
        <taxon>Tracheophyta</taxon>
        <taxon>Spermatophyta</taxon>
        <taxon>Magnoliopsida</taxon>
        <taxon>eudicotyledons</taxon>
        <taxon>Gunneridae</taxon>
        <taxon>Pentapetalae</taxon>
        <taxon>asterids</taxon>
        <taxon>lamiids</taxon>
        <taxon>Solanales</taxon>
        <taxon>Solanaceae</taxon>
        <taxon>Solanoideae</taxon>
        <taxon>Datureae</taxon>
        <taxon>Datura</taxon>
    </lineage>
</organism>